<gene>
    <name evidence="3" type="primary">LOC104734081</name>
</gene>
<name>A0ABM0V6Y4_CAMSA</name>
<dbReference type="SUPFAM" id="SSF50249">
    <property type="entry name" value="Nucleic acid-binding proteins"/>
    <property type="match status" value="1"/>
</dbReference>
<reference evidence="3" key="2">
    <citation type="submission" date="2025-08" db="UniProtKB">
        <authorList>
            <consortium name="RefSeq"/>
        </authorList>
    </citation>
    <scope>IDENTIFICATION</scope>
    <source>
        <tissue evidence="3">Leaf</tissue>
    </source>
</reference>
<sequence length="319" mass="34858">MGEVCSSKVYRNGMTQTLERMLVHLCLESGEKVRLSAFDDHASSLEKVFSEKDGGTNILLATNLNPKLFGEEDLATTNQFADRLKWKAKADANPISSFHGVSKIEQVSIHDLNQFVATGNPQEVDFLCIATVTDIQTQHGWYFISCAACGTKMLQKSSSLTCNNYKCGSTTAVGDVKYRVELVVDVGITTGVFVAFDKDMVKLIKIQTSTLSSQMTDGELISDSYAPIPQKILDIVGKKFTFQIKLTDFNFTPHHQSFTVSRIYETIEVPPGPTFRQAQTGDNLNLGVTGCANIPTEPNLRSTSSAVDKTSIENTSGSG</sequence>
<dbReference type="Gene3D" id="2.40.50.140">
    <property type="entry name" value="Nucleic acid-binding proteins"/>
    <property type="match status" value="1"/>
</dbReference>
<dbReference type="GeneID" id="104734081"/>
<dbReference type="InterPro" id="IPR012340">
    <property type="entry name" value="NA-bd_OB-fold"/>
</dbReference>
<dbReference type="PANTHER" id="PTHR47165:SF4">
    <property type="entry name" value="OS03G0429900 PROTEIN"/>
    <property type="match status" value="1"/>
</dbReference>
<evidence type="ECO:0000256" key="1">
    <source>
        <dbReference type="SAM" id="MobiDB-lite"/>
    </source>
</evidence>
<accession>A0ABM0V6Y4</accession>
<proteinExistence type="predicted"/>
<dbReference type="PANTHER" id="PTHR47165">
    <property type="entry name" value="OS03G0429900 PROTEIN"/>
    <property type="match status" value="1"/>
</dbReference>
<evidence type="ECO:0000313" key="3">
    <source>
        <dbReference type="RefSeq" id="XP_010451889.1"/>
    </source>
</evidence>
<keyword evidence="2" id="KW-1185">Reference proteome</keyword>
<feature type="region of interest" description="Disordered" evidence="1">
    <location>
        <begin position="295"/>
        <end position="319"/>
    </location>
</feature>
<reference evidence="2" key="1">
    <citation type="journal article" date="2014" name="Nat. Commun.">
        <title>The emerging biofuel crop Camelina sativa retains a highly undifferentiated hexaploid genome structure.</title>
        <authorList>
            <person name="Kagale S."/>
            <person name="Koh C."/>
            <person name="Nixon J."/>
            <person name="Bollina V."/>
            <person name="Clarke W.E."/>
            <person name="Tuteja R."/>
            <person name="Spillane C."/>
            <person name="Robinson S.J."/>
            <person name="Links M.G."/>
            <person name="Clarke C."/>
            <person name="Higgins E.E."/>
            <person name="Huebert T."/>
            <person name="Sharpe A.G."/>
            <person name="Parkin I.A."/>
        </authorList>
    </citation>
    <scope>NUCLEOTIDE SEQUENCE [LARGE SCALE GENOMIC DNA]</scope>
    <source>
        <strain evidence="2">cv. DH55</strain>
    </source>
</reference>
<organism evidence="2 3">
    <name type="scientific">Camelina sativa</name>
    <name type="common">False flax</name>
    <name type="synonym">Myagrum sativum</name>
    <dbReference type="NCBI Taxonomy" id="90675"/>
    <lineage>
        <taxon>Eukaryota</taxon>
        <taxon>Viridiplantae</taxon>
        <taxon>Streptophyta</taxon>
        <taxon>Embryophyta</taxon>
        <taxon>Tracheophyta</taxon>
        <taxon>Spermatophyta</taxon>
        <taxon>Magnoliopsida</taxon>
        <taxon>eudicotyledons</taxon>
        <taxon>Gunneridae</taxon>
        <taxon>Pentapetalae</taxon>
        <taxon>rosids</taxon>
        <taxon>malvids</taxon>
        <taxon>Brassicales</taxon>
        <taxon>Brassicaceae</taxon>
        <taxon>Camelineae</taxon>
        <taxon>Camelina</taxon>
    </lineage>
</organism>
<feature type="compositionally biased region" description="Polar residues" evidence="1">
    <location>
        <begin position="299"/>
        <end position="319"/>
    </location>
</feature>
<dbReference type="Proteomes" id="UP000694864">
    <property type="component" value="Chromosome 12"/>
</dbReference>
<dbReference type="RefSeq" id="XP_010451889.1">
    <property type="nucleotide sequence ID" value="XM_010453587.1"/>
</dbReference>
<protein>
    <submittedName>
        <fullName evidence="3">Uncharacterized protein LOC104734081</fullName>
    </submittedName>
</protein>
<evidence type="ECO:0000313" key="2">
    <source>
        <dbReference type="Proteomes" id="UP000694864"/>
    </source>
</evidence>